<dbReference type="GO" id="GO:0019693">
    <property type="term" value="P:ribose phosphate metabolic process"/>
    <property type="evidence" value="ECO:0007669"/>
    <property type="project" value="TreeGrafter"/>
</dbReference>
<dbReference type="OrthoDB" id="1523642at2"/>
<keyword evidence="9" id="KW-0460">Magnesium</keyword>
<dbReference type="PROSITE" id="PS51462">
    <property type="entry name" value="NUDIX"/>
    <property type="match status" value="1"/>
</dbReference>
<keyword evidence="9" id="KW-0479">Metal-binding</keyword>
<comment type="similarity">
    <text evidence="3">Belongs to the Nudix hydrolase family. NudK subfamily.</text>
</comment>
<accession>A0A5D0QVU9</accession>
<evidence type="ECO:0000256" key="2">
    <source>
        <dbReference type="ARBA" id="ARBA00001946"/>
    </source>
</evidence>
<evidence type="ECO:0000256" key="7">
    <source>
        <dbReference type="ARBA" id="ARBA00032162"/>
    </source>
</evidence>
<proteinExistence type="inferred from homology"/>
<feature type="binding site" evidence="9">
    <location>
        <position position="101"/>
    </location>
    <ligand>
        <name>Mg(2+)</name>
        <dbReference type="ChEBI" id="CHEBI:18420"/>
        <label>1</label>
    </ligand>
</feature>
<dbReference type="InterPro" id="IPR015797">
    <property type="entry name" value="NUDIX_hydrolase-like_dom_sf"/>
</dbReference>
<evidence type="ECO:0000256" key="3">
    <source>
        <dbReference type="ARBA" id="ARBA00007275"/>
    </source>
</evidence>
<comment type="catalytic activity">
    <reaction evidence="1">
        <text>GDP-alpha-D-mannose + H2O = alpha-D-mannose 1-phosphate + GMP + 2 H(+)</text>
        <dbReference type="Rhea" id="RHEA:27978"/>
        <dbReference type="ChEBI" id="CHEBI:15377"/>
        <dbReference type="ChEBI" id="CHEBI:15378"/>
        <dbReference type="ChEBI" id="CHEBI:57527"/>
        <dbReference type="ChEBI" id="CHEBI:58115"/>
        <dbReference type="ChEBI" id="CHEBI:58409"/>
    </reaction>
</comment>
<dbReference type="GO" id="GO:0006753">
    <property type="term" value="P:nucleoside phosphate metabolic process"/>
    <property type="evidence" value="ECO:0007669"/>
    <property type="project" value="TreeGrafter"/>
</dbReference>
<feature type="domain" description="Nudix hydrolase" evidence="11">
    <location>
        <begin position="41"/>
        <end position="184"/>
    </location>
</feature>
<dbReference type="InterPro" id="IPR000086">
    <property type="entry name" value="NUDIX_hydrolase_dom"/>
</dbReference>
<dbReference type="RefSeq" id="WP_066252769.1">
    <property type="nucleotide sequence ID" value="NZ_VSKL01000002.1"/>
</dbReference>
<feature type="short sequence motif" description="Nudix box" evidence="10">
    <location>
        <begin position="82"/>
        <end position="104"/>
    </location>
</feature>
<evidence type="ECO:0000256" key="8">
    <source>
        <dbReference type="ARBA" id="ARBA00032272"/>
    </source>
</evidence>
<protein>
    <recommendedName>
        <fullName evidence="5">GDP-mannose pyrophosphatase</fullName>
    </recommendedName>
    <alternativeName>
        <fullName evidence="7">GDP-mannose hydrolase</fullName>
    </alternativeName>
    <alternativeName>
        <fullName evidence="8">GDPMK</fullName>
    </alternativeName>
</protein>
<comment type="subunit">
    <text evidence="4">Homodimer.</text>
</comment>
<dbReference type="Gene3D" id="3.90.79.10">
    <property type="entry name" value="Nucleoside Triphosphate Pyrophosphohydrolase"/>
    <property type="match status" value="1"/>
</dbReference>
<evidence type="ECO:0000256" key="1">
    <source>
        <dbReference type="ARBA" id="ARBA00000847"/>
    </source>
</evidence>
<evidence type="ECO:0000313" key="13">
    <source>
        <dbReference type="Proteomes" id="UP000324358"/>
    </source>
</evidence>
<evidence type="ECO:0000256" key="9">
    <source>
        <dbReference type="PIRSR" id="PIRSR604385-2"/>
    </source>
</evidence>
<name>A0A5D0QVU9_9FLAO</name>
<dbReference type="CDD" id="cd24157">
    <property type="entry name" value="NUDIX_GDPMK"/>
    <property type="match status" value="1"/>
</dbReference>
<evidence type="ECO:0000256" key="5">
    <source>
        <dbReference type="ARBA" id="ARBA00016377"/>
    </source>
</evidence>
<dbReference type="InterPro" id="IPR004385">
    <property type="entry name" value="NDP_pyrophosphatase"/>
</dbReference>
<reference evidence="12 13" key="1">
    <citation type="submission" date="2019-08" db="EMBL/GenBank/DDBJ databases">
        <title>Genomes of Antarctic Bizionia species.</title>
        <authorList>
            <person name="Bowman J.P."/>
        </authorList>
    </citation>
    <scope>NUCLEOTIDE SEQUENCE [LARGE SCALE GENOMIC DNA]</scope>
    <source>
        <strain evidence="12 13">APA-1</strain>
    </source>
</reference>
<comment type="caution">
    <text evidence="12">The sequence shown here is derived from an EMBL/GenBank/DDBJ whole genome shotgun (WGS) entry which is preliminary data.</text>
</comment>
<dbReference type="AlphaFoldDB" id="A0A5D0QVU9"/>
<dbReference type="Pfam" id="PF00293">
    <property type="entry name" value="NUDIX"/>
    <property type="match status" value="1"/>
</dbReference>
<feature type="binding site" evidence="9">
    <location>
        <position position="81"/>
    </location>
    <ligand>
        <name>Mg(2+)</name>
        <dbReference type="ChEBI" id="CHEBI:18420"/>
        <label>1</label>
    </ligand>
</feature>
<feature type="binding site" evidence="9">
    <location>
        <position position="150"/>
    </location>
    <ligand>
        <name>Mg(2+)</name>
        <dbReference type="ChEBI" id="CHEBI:18420"/>
        <label>1</label>
    </ligand>
</feature>
<feature type="binding site" evidence="9">
    <location>
        <position position="97"/>
    </location>
    <ligand>
        <name>Mg(2+)</name>
        <dbReference type="ChEBI" id="CHEBI:18420"/>
        <label>1</label>
    </ligand>
</feature>
<keyword evidence="13" id="KW-1185">Reference proteome</keyword>
<gene>
    <name evidence="12" type="ORF">ES675_06210</name>
</gene>
<dbReference type="PANTHER" id="PTHR11839">
    <property type="entry name" value="UDP/ADP-SUGAR PYROPHOSPHATASE"/>
    <property type="match status" value="1"/>
</dbReference>
<evidence type="ECO:0000256" key="4">
    <source>
        <dbReference type="ARBA" id="ARBA00011738"/>
    </source>
</evidence>
<evidence type="ECO:0000259" key="11">
    <source>
        <dbReference type="PROSITE" id="PS51462"/>
    </source>
</evidence>
<dbReference type="NCBIfam" id="TIGR00052">
    <property type="entry name" value="nudix-type nucleoside diphosphatase, YffH/AdpP family"/>
    <property type="match status" value="1"/>
</dbReference>
<dbReference type="SUPFAM" id="SSF55811">
    <property type="entry name" value="Nudix"/>
    <property type="match status" value="1"/>
</dbReference>
<dbReference type="PANTHER" id="PTHR11839:SF18">
    <property type="entry name" value="NUDIX HYDROLASE DOMAIN-CONTAINING PROTEIN"/>
    <property type="match status" value="1"/>
</dbReference>
<evidence type="ECO:0000256" key="10">
    <source>
        <dbReference type="PIRSR" id="PIRSR604385-3"/>
    </source>
</evidence>
<comment type="cofactor">
    <cofactor evidence="2 9">
        <name>Mg(2+)</name>
        <dbReference type="ChEBI" id="CHEBI:18420"/>
    </cofactor>
</comment>
<dbReference type="GO" id="GO:0046872">
    <property type="term" value="F:metal ion binding"/>
    <property type="evidence" value="ECO:0007669"/>
    <property type="project" value="UniProtKB-KW"/>
</dbReference>
<evidence type="ECO:0000313" key="12">
    <source>
        <dbReference type="EMBL" id="TYB73252.1"/>
    </source>
</evidence>
<keyword evidence="6 12" id="KW-0378">Hydrolase</keyword>
<dbReference type="Proteomes" id="UP000324358">
    <property type="component" value="Unassembled WGS sequence"/>
</dbReference>
<evidence type="ECO:0000256" key="6">
    <source>
        <dbReference type="ARBA" id="ARBA00022801"/>
    </source>
</evidence>
<organism evidence="12 13">
    <name type="scientific">Bizionia algoritergicola</name>
    <dbReference type="NCBI Taxonomy" id="291187"/>
    <lineage>
        <taxon>Bacteria</taxon>
        <taxon>Pseudomonadati</taxon>
        <taxon>Bacteroidota</taxon>
        <taxon>Flavobacteriia</taxon>
        <taxon>Flavobacteriales</taxon>
        <taxon>Flavobacteriaceae</taxon>
        <taxon>Bizionia</taxon>
    </lineage>
</organism>
<sequence length="192" mass="22168">MKYHLLQEGIVYDNVFQIKKARIKHDLFNSDTIEVDRFCFERGDSVAIVLYEKDTDSLLFTKQFRYPTIKESDGWILELTAGSLEGNEDPEQRVKMEVEEEIGYQVNGLDFISSFFVSPGGSSERIFLYYAEVNSSDKVFKGGGMIAEKEDIQLVKMPVNDVHILFKNNQVRDAKTIIGIQWFLGKHRIKIK</sequence>
<dbReference type="GO" id="GO:0016818">
    <property type="term" value="F:hydrolase activity, acting on acid anhydrides, in phosphorus-containing anhydrides"/>
    <property type="evidence" value="ECO:0007669"/>
    <property type="project" value="InterPro"/>
</dbReference>
<dbReference type="EMBL" id="VSKL01000002">
    <property type="protein sequence ID" value="TYB73252.1"/>
    <property type="molecule type" value="Genomic_DNA"/>
</dbReference>